<name>A0A1I7JCX3_9GAMM</name>
<feature type="chain" id="PRO_5011671294" evidence="1">
    <location>
        <begin position="26"/>
        <end position="121"/>
    </location>
</feature>
<evidence type="ECO:0000313" key="3">
    <source>
        <dbReference type="Proteomes" id="UP000198693"/>
    </source>
</evidence>
<gene>
    <name evidence="2" type="ORF">SAMN04487955_1106</name>
</gene>
<feature type="signal peptide" evidence="1">
    <location>
        <begin position="1"/>
        <end position="25"/>
    </location>
</feature>
<evidence type="ECO:0000256" key="1">
    <source>
        <dbReference type="SAM" id="SignalP"/>
    </source>
</evidence>
<reference evidence="3" key="1">
    <citation type="submission" date="2016-10" db="EMBL/GenBank/DDBJ databases">
        <authorList>
            <person name="Varghese N."/>
            <person name="Submissions S."/>
        </authorList>
    </citation>
    <scope>NUCLEOTIDE SEQUENCE [LARGE SCALE GENOMIC DNA]</scope>
    <source>
        <strain evidence="3">CGMCC 1.6981</strain>
    </source>
</reference>
<protein>
    <submittedName>
        <fullName evidence="2">Uncharacterized protein</fullName>
    </submittedName>
</protein>
<proteinExistence type="predicted"/>
<keyword evidence="3" id="KW-1185">Reference proteome</keyword>
<accession>A0A1I7JCX3</accession>
<organism evidence="2 3">
    <name type="scientific">Halomonas korlensis</name>
    <dbReference type="NCBI Taxonomy" id="463301"/>
    <lineage>
        <taxon>Bacteria</taxon>
        <taxon>Pseudomonadati</taxon>
        <taxon>Pseudomonadota</taxon>
        <taxon>Gammaproteobacteria</taxon>
        <taxon>Oceanospirillales</taxon>
        <taxon>Halomonadaceae</taxon>
        <taxon>Halomonas</taxon>
    </lineage>
</organism>
<keyword evidence="1" id="KW-0732">Signal</keyword>
<dbReference type="EMBL" id="FPBP01000010">
    <property type="protein sequence ID" value="SFU82994.1"/>
    <property type="molecule type" value="Genomic_DNA"/>
</dbReference>
<sequence>MNNANFRTGAAPIVAMALFAVTLLAAPLTLANDYPTETRVDYVLGCMAANGQDYLVMQKCSCSIDVIAELMPHEDFEATRTVMGMQDQPGELGMLFRTERSMQEDLNHFRSVQAEADLRCF</sequence>
<dbReference type="RefSeq" id="WP_089796565.1">
    <property type="nucleotide sequence ID" value="NZ_FPBP01000010.1"/>
</dbReference>
<evidence type="ECO:0000313" key="2">
    <source>
        <dbReference type="EMBL" id="SFU82994.1"/>
    </source>
</evidence>
<dbReference type="OrthoDB" id="8563102at2"/>
<dbReference type="AlphaFoldDB" id="A0A1I7JCX3"/>
<dbReference type="Proteomes" id="UP000198693">
    <property type="component" value="Unassembled WGS sequence"/>
</dbReference>
<dbReference type="STRING" id="463301.SAMN04487955_1106"/>